<protein>
    <recommendedName>
        <fullName evidence="4">Lipoprotein</fullName>
    </recommendedName>
</protein>
<evidence type="ECO:0000313" key="3">
    <source>
        <dbReference type="Proteomes" id="UP000637769"/>
    </source>
</evidence>
<keyword evidence="3" id="KW-1185">Reference proteome</keyword>
<reference evidence="3" key="1">
    <citation type="journal article" date="2019" name="Int. J. Syst. Evol. Microbiol.">
        <title>The Global Catalogue of Microorganisms (GCM) 10K type strain sequencing project: providing services to taxonomists for standard genome sequencing and annotation.</title>
        <authorList>
            <consortium name="The Broad Institute Genomics Platform"/>
            <consortium name="The Broad Institute Genome Sequencing Center for Infectious Disease"/>
            <person name="Wu L."/>
            <person name="Ma J."/>
        </authorList>
    </citation>
    <scope>NUCLEOTIDE SEQUENCE [LARGE SCALE GENOMIC DNA]</scope>
    <source>
        <strain evidence="3">CCM 7132</strain>
    </source>
</reference>
<dbReference type="RefSeq" id="WP_188425271.1">
    <property type="nucleotide sequence ID" value="NZ_BMCH01000001.1"/>
</dbReference>
<gene>
    <name evidence="2" type="ORF">GCM10007207_06150</name>
</gene>
<comment type="caution">
    <text evidence="2">The sequence shown here is derived from an EMBL/GenBank/DDBJ whole genome shotgun (WGS) entry which is preliminary data.</text>
</comment>
<dbReference type="Proteomes" id="UP000637769">
    <property type="component" value="Unassembled WGS sequence"/>
</dbReference>
<name>A0ABQ1LEY9_9PROT</name>
<feature type="region of interest" description="Disordered" evidence="1">
    <location>
        <begin position="24"/>
        <end position="45"/>
    </location>
</feature>
<sequence length="45" mass="4733">MRFSTRLFCLALLGSVMLTGCGKKGAPHAPGPASAITYPHSYPPE</sequence>
<proteinExistence type="predicted"/>
<evidence type="ECO:0000256" key="1">
    <source>
        <dbReference type="SAM" id="MobiDB-lite"/>
    </source>
</evidence>
<evidence type="ECO:0000313" key="2">
    <source>
        <dbReference type="EMBL" id="GGC23673.1"/>
    </source>
</evidence>
<accession>A0ABQ1LEY9</accession>
<organism evidence="2 3">
    <name type="scientific">Asaia siamensis</name>
    <dbReference type="NCBI Taxonomy" id="110479"/>
    <lineage>
        <taxon>Bacteria</taxon>
        <taxon>Pseudomonadati</taxon>
        <taxon>Pseudomonadota</taxon>
        <taxon>Alphaproteobacteria</taxon>
        <taxon>Acetobacterales</taxon>
        <taxon>Acetobacteraceae</taxon>
        <taxon>Asaia</taxon>
    </lineage>
</organism>
<evidence type="ECO:0008006" key="4">
    <source>
        <dbReference type="Google" id="ProtNLM"/>
    </source>
</evidence>
<dbReference type="PROSITE" id="PS51257">
    <property type="entry name" value="PROKAR_LIPOPROTEIN"/>
    <property type="match status" value="1"/>
</dbReference>
<dbReference type="EMBL" id="BMCH01000001">
    <property type="protein sequence ID" value="GGC23673.1"/>
    <property type="molecule type" value="Genomic_DNA"/>
</dbReference>